<dbReference type="EMBL" id="OU015566">
    <property type="protein sequence ID" value="CAG5107522.1"/>
    <property type="molecule type" value="Genomic_DNA"/>
</dbReference>
<feature type="compositionally biased region" description="Acidic residues" evidence="1">
    <location>
        <begin position="9"/>
        <end position="27"/>
    </location>
</feature>
<reference evidence="2 3" key="1">
    <citation type="submission" date="2021-04" db="EMBL/GenBank/DDBJ databases">
        <authorList>
            <person name="Bliznina A."/>
        </authorList>
    </citation>
    <scope>NUCLEOTIDE SEQUENCE [LARGE SCALE GENOMIC DNA]</scope>
</reference>
<keyword evidence="3" id="KW-1185">Reference proteome</keyword>
<feature type="region of interest" description="Disordered" evidence="1">
    <location>
        <begin position="165"/>
        <end position="196"/>
    </location>
</feature>
<evidence type="ECO:0000313" key="3">
    <source>
        <dbReference type="Proteomes" id="UP001158576"/>
    </source>
</evidence>
<protein>
    <submittedName>
        <fullName evidence="2">Oidioi.mRNA.OKI2018_I69.chr1.g3367.t1.cds</fullName>
    </submittedName>
</protein>
<feature type="region of interest" description="Disordered" evidence="1">
    <location>
        <begin position="1"/>
        <end position="27"/>
    </location>
</feature>
<proteinExistence type="predicted"/>
<evidence type="ECO:0000256" key="1">
    <source>
        <dbReference type="SAM" id="MobiDB-lite"/>
    </source>
</evidence>
<sequence>METDRVENVAEEWAENGEEWSEDEFSDDEKSRAMKKKHMSAFAKEQPKIRSDIIPHFPDFKAQELYEPISKKQKVEEHEEDEFLVTSFYTDPDEETEIEQDDETMEEKTLAATPVEEKKQETSVPTAVETVGNEKNVSYVVKETLYPKNEPVKTPKETIVVSEETNKAELEARNKTQESVGSDPGLVIDESDFCSQ</sequence>
<accession>A0ABN7SZD4</accession>
<organism evidence="2 3">
    <name type="scientific">Oikopleura dioica</name>
    <name type="common">Tunicate</name>
    <dbReference type="NCBI Taxonomy" id="34765"/>
    <lineage>
        <taxon>Eukaryota</taxon>
        <taxon>Metazoa</taxon>
        <taxon>Chordata</taxon>
        <taxon>Tunicata</taxon>
        <taxon>Appendicularia</taxon>
        <taxon>Copelata</taxon>
        <taxon>Oikopleuridae</taxon>
        <taxon>Oikopleura</taxon>
    </lineage>
</organism>
<name>A0ABN7SZD4_OIKDI</name>
<dbReference type="Proteomes" id="UP001158576">
    <property type="component" value="Chromosome 1"/>
</dbReference>
<feature type="compositionally biased region" description="Basic and acidic residues" evidence="1">
    <location>
        <begin position="165"/>
        <end position="176"/>
    </location>
</feature>
<gene>
    <name evidence="2" type="ORF">OKIOD_LOCUS12132</name>
</gene>
<evidence type="ECO:0000313" key="2">
    <source>
        <dbReference type="EMBL" id="CAG5107522.1"/>
    </source>
</evidence>